<evidence type="ECO:0000313" key="13">
    <source>
        <dbReference type="Proteomes" id="UP000618051"/>
    </source>
</evidence>
<feature type="domain" description="HMG box" evidence="10">
    <location>
        <begin position="140"/>
        <end position="208"/>
    </location>
</feature>
<reference evidence="12 13" key="2">
    <citation type="journal article" date="2021" name="J. Hered.">
        <title>Feather Gene Expression Elucidates the Developmental Basis of Plumage Iridescence in African Starlings.</title>
        <authorList>
            <person name="Rubenstein D.R."/>
            <person name="Corvelo A."/>
            <person name="MacManes M.D."/>
            <person name="Maia R."/>
            <person name="Narzisi G."/>
            <person name="Rousaki A."/>
            <person name="Vandenabeele P."/>
            <person name="Shawkey M.D."/>
            <person name="Solomon J."/>
        </authorList>
    </citation>
    <scope>NUCLEOTIDE SEQUENCE [LARGE SCALE GENOMIC DNA]</scope>
    <source>
        <strain evidence="12">SS15</strain>
    </source>
</reference>
<dbReference type="GO" id="GO:0045944">
    <property type="term" value="P:positive regulation of transcription by RNA polymerase II"/>
    <property type="evidence" value="ECO:0007669"/>
    <property type="project" value="TreeGrafter"/>
</dbReference>
<accession>A0A835TNU2</accession>
<feature type="region of interest" description="Disordered" evidence="9">
    <location>
        <begin position="86"/>
        <end position="125"/>
    </location>
</feature>
<name>A0A835TNU2_9PASS</name>
<feature type="compositionally biased region" description="Basic and acidic residues" evidence="9">
    <location>
        <begin position="86"/>
        <end position="96"/>
    </location>
</feature>
<keyword evidence="6" id="KW-0805">Transcription regulation</keyword>
<keyword evidence="2" id="KW-0479">Metal-binding</keyword>
<organism evidence="11">
    <name type="scientific">Lamprotornis superbus</name>
    <dbReference type="NCBI Taxonomy" id="245042"/>
    <lineage>
        <taxon>Eukaryota</taxon>
        <taxon>Metazoa</taxon>
        <taxon>Chordata</taxon>
        <taxon>Craniata</taxon>
        <taxon>Vertebrata</taxon>
        <taxon>Euteleostomi</taxon>
        <taxon>Archelosauria</taxon>
        <taxon>Archosauria</taxon>
        <taxon>Dinosauria</taxon>
        <taxon>Saurischia</taxon>
        <taxon>Theropoda</taxon>
        <taxon>Coelurosauria</taxon>
        <taxon>Aves</taxon>
        <taxon>Neognathae</taxon>
        <taxon>Neoaves</taxon>
        <taxon>Telluraves</taxon>
        <taxon>Australaves</taxon>
        <taxon>Passeriformes</taxon>
        <taxon>Sturnidae</taxon>
        <taxon>Lamprotornis</taxon>
    </lineage>
</organism>
<dbReference type="SUPFAM" id="SSF47095">
    <property type="entry name" value="HMG-box"/>
    <property type="match status" value="1"/>
</dbReference>
<dbReference type="CDD" id="cd22027">
    <property type="entry name" value="HMG-box_KMT2D"/>
    <property type="match status" value="1"/>
</dbReference>
<evidence type="ECO:0000256" key="3">
    <source>
        <dbReference type="ARBA" id="ARBA00022737"/>
    </source>
</evidence>
<dbReference type="Gene3D" id="1.10.30.10">
    <property type="entry name" value="High mobility group box domain"/>
    <property type="match status" value="1"/>
</dbReference>
<dbReference type="GO" id="GO:0003713">
    <property type="term" value="F:transcription coactivator activity"/>
    <property type="evidence" value="ECO:0007669"/>
    <property type="project" value="TreeGrafter"/>
</dbReference>
<dbReference type="PANTHER" id="PTHR45888:SF2">
    <property type="entry name" value="HISTONE-LYSINE N-METHYLTRANSFERASE 2D"/>
    <property type="match status" value="1"/>
</dbReference>
<protein>
    <submittedName>
        <fullName evidence="12">Histone-lysine N-methyltransferase 2D</fullName>
    </submittedName>
</protein>
<dbReference type="InterPro" id="IPR036910">
    <property type="entry name" value="HMG_box_dom_sf"/>
</dbReference>
<keyword evidence="3" id="KW-0677">Repeat</keyword>
<dbReference type="FunFam" id="1.10.30.10:FF:000009">
    <property type="entry name" value="Histone-lysine N-methyltransferase"/>
    <property type="match status" value="1"/>
</dbReference>
<sequence length="310" mass="33493">MESKDVQQLFKDVLGSAERGEQPLNCVAAGMEAGQDPSRAQRPFLQGDLQLSGQGSVSLGSLSGSVSLDSYSGVCQSPFLDNRERSGFFSPDHCEPESPWASSSAATTPSTPTTPTTEGEGDGLSYNQRSLQRWEKDEELGELSTISPVLYANMNFPNLKQDYPDWSSRCKQIMKLWRKVPATDKAPYLQKAKDNRAAHRINKVQKAESQINKQTKGEGLRKPERPSLHLRIPVPSGAQPVYISSPPATGEGFLKPPAGAGGGPESPSELFLKLPPQSPAQVPSHDPYSAASAYTLEPRFPSPLGQSPTS</sequence>
<reference evidence="11" key="1">
    <citation type="submission" date="2020-10" db="EMBL/GenBank/DDBJ databases">
        <title>Feather gene expression reveals the developmental basis of iridescence in African starlings.</title>
        <authorList>
            <person name="Rubenstein D.R."/>
        </authorList>
    </citation>
    <scope>NUCLEOTIDE SEQUENCE</scope>
    <source>
        <strain evidence="11">SS15</strain>
        <tissue evidence="11">Liver</tissue>
    </source>
</reference>
<keyword evidence="5" id="KW-0862">Zinc</keyword>
<feature type="non-terminal residue" evidence="11">
    <location>
        <position position="310"/>
    </location>
</feature>
<evidence type="ECO:0000256" key="8">
    <source>
        <dbReference type="ARBA" id="ARBA00023242"/>
    </source>
</evidence>
<evidence type="ECO:0000256" key="7">
    <source>
        <dbReference type="ARBA" id="ARBA00023163"/>
    </source>
</evidence>
<dbReference type="GO" id="GO:0042800">
    <property type="term" value="F:histone H3K4 methyltransferase activity"/>
    <property type="evidence" value="ECO:0007669"/>
    <property type="project" value="TreeGrafter"/>
</dbReference>
<gene>
    <name evidence="12" type="ORF">IHE44_0010827</name>
    <name evidence="11" type="ORF">IHE44_008331</name>
</gene>
<evidence type="ECO:0000256" key="9">
    <source>
        <dbReference type="SAM" id="MobiDB-lite"/>
    </source>
</evidence>
<dbReference type="Proteomes" id="UP000618051">
    <property type="component" value="Unassembled WGS sequence"/>
</dbReference>
<dbReference type="GO" id="GO:0044666">
    <property type="term" value="C:MLL3/4 complex"/>
    <property type="evidence" value="ECO:0007669"/>
    <property type="project" value="TreeGrafter"/>
</dbReference>
<evidence type="ECO:0000256" key="5">
    <source>
        <dbReference type="ARBA" id="ARBA00022833"/>
    </source>
</evidence>
<comment type="caution">
    <text evidence="11">The sequence shown here is derived from an EMBL/GenBank/DDBJ whole genome shotgun (WGS) entry which is preliminary data.</text>
</comment>
<evidence type="ECO:0000256" key="2">
    <source>
        <dbReference type="ARBA" id="ARBA00022723"/>
    </source>
</evidence>
<evidence type="ECO:0000256" key="1">
    <source>
        <dbReference type="ARBA" id="ARBA00004123"/>
    </source>
</evidence>
<evidence type="ECO:0000259" key="10">
    <source>
        <dbReference type="SMART" id="SM00398"/>
    </source>
</evidence>
<dbReference type="GO" id="GO:0008270">
    <property type="term" value="F:zinc ion binding"/>
    <property type="evidence" value="ECO:0007669"/>
    <property type="project" value="UniProtKB-KW"/>
</dbReference>
<evidence type="ECO:0000313" key="11">
    <source>
        <dbReference type="EMBL" id="KAG0114301.1"/>
    </source>
</evidence>
<dbReference type="EMBL" id="JADDUC010000313">
    <property type="protein sequence ID" value="KAG0114301.1"/>
    <property type="molecule type" value="Genomic_DNA"/>
</dbReference>
<evidence type="ECO:0000313" key="12">
    <source>
        <dbReference type="EMBL" id="KAI1229823.1"/>
    </source>
</evidence>
<dbReference type="EMBL" id="JADDUC020000034">
    <property type="protein sequence ID" value="KAI1229823.1"/>
    <property type="molecule type" value="Genomic_DNA"/>
</dbReference>
<keyword evidence="7" id="KW-0804">Transcription</keyword>
<dbReference type="AlphaFoldDB" id="A0A835TNU2"/>
<dbReference type="InterPro" id="IPR009071">
    <property type="entry name" value="HMG_box_dom"/>
</dbReference>
<keyword evidence="8" id="KW-0539">Nucleus</keyword>
<feature type="compositionally biased region" description="Low complexity" evidence="9">
    <location>
        <begin position="97"/>
        <end position="118"/>
    </location>
</feature>
<proteinExistence type="predicted"/>
<dbReference type="OrthoDB" id="308383at2759"/>
<comment type="subcellular location">
    <subcellularLocation>
        <location evidence="1">Nucleus</location>
    </subcellularLocation>
</comment>
<evidence type="ECO:0000256" key="4">
    <source>
        <dbReference type="ARBA" id="ARBA00022771"/>
    </source>
</evidence>
<dbReference type="SMART" id="SM00398">
    <property type="entry name" value="HMG"/>
    <property type="match status" value="1"/>
</dbReference>
<keyword evidence="4" id="KW-0863">Zinc-finger</keyword>
<evidence type="ECO:0000256" key="6">
    <source>
        <dbReference type="ARBA" id="ARBA00023015"/>
    </source>
</evidence>
<keyword evidence="13" id="KW-1185">Reference proteome</keyword>
<feature type="region of interest" description="Disordered" evidence="9">
    <location>
        <begin position="202"/>
        <end position="310"/>
    </location>
</feature>
<feature type="compositionally biased region" description="Basic and acidic residues" evidence="9">
    <location>
        <begin position="215"/>
        <end position="227"/>
    </location>
</feature>
<dbReference type="PANTHER" id="PTHR45888">
    <property type="entry name" value="HL01030P-RELATED"/>
    <property type="match status" value="1"/>
</dbReference>
<reference evidence="12" key="3">
    <citation type="submission" date="2022-01" db="EMBL/GenBank/DDBJ databases">
        <authorList>
            <person name="Rubenstein D.R."/>
        </authorList>
    </citation>
    <scope>NUCLEOTIDE SEQUENCE</scope>
    <source>
        <strain evidence="12">SS15</strain>
        <tissue evidence="12">Liver</tissue>
    </source>
</reference>